<reference evidence="1" key="1">
    <citation type="submission" date="2022-08" db="EMBL/GenBank/DDBJ databases">
        <title>Genome sequencing of akame (Lates japonicus).</title>
        <authorList>
            <person name="Hashiguchi Y."/>
            <person name="Takahashi H."/>
        </authorList>
    </citation>
    <scope>NUCLEOTIDE SEQUENCE</scope>
    <source>
        <strain evidence="1">Kochi</strain>
    </source>
</reference>
<dbReference type="EMBL" id="BRZM01000029">
    <property type="protein sequence ID" value="GLD57361.1"/>
    <property type="molecule type" value="Genomic_DNA"/>
</dbReference>
<proteinExistence type="predicted"/>
<name>A0AAD3R6Z0_LATJO</name>
<keyword evidence="2" id="KW-1185">Reference proteome</keyword>
<dbReference type="AlphaFoldDB" id="A0AAD3R6Z0"/>
<comment type="caution">
    <text evidence="1">The sequence shown here is derived from an EMBL/GenBank/DDBJ whole genome shotgun (WGS) entry which is preliminary data.</text>
</comment>
<sequence>MRPISPYGRPDRHPHHQTIIESFIHQCAVTSSYTSHWQTVPAPPPIASSGRTSAYSCMAGGYSSSPTPSPNSLRSSPPPLLSFHTTALPSTTTTTTTTININTNININPRPTPHLLLPSPRSCCHPPCILITPLRNNTRYEPGIKGKRRRKKITRFRKVLVFRIRDLEVWEGTVEDKLKREQEQGGEVGRD</sequence>
<organism evidence="1 2">
    <name type="scientific">Lates japonicus</name>
    <name type="common">Japanese lates</name>
    <dbReference type="NCBI Taxonomy" id="270547"/>
    <lineage>
        <taxon>Eukaryota</taxon>
        <taxon>Metazoa</taxon>
        <taxon>Chordata</taxon>
        <taxon>Craniata</taxon>
        <taxon>Vertebrata</taxon>
        <taxon>Euteleostomi</taxon>
        <taxon>Actinopterygii</taxon>
        <taxon>Neopterygii</taxon>
        <taxon>Teleostei</taxon>
        <taxon>Neoteleostei</taxon>
        <taxon>Acanthomorphata</taxon>
        <taxon>Carangaria</taxon>
        <taxon>Carangaria incertae sedis</taxon>
        <taxon>Centropomidae</taxon>
        <taxon>Lates</taxon>
    </lineage>
</organism>
<evidence type="ECO:0000313" key="1">
    <source>
        <dbReference type="EMBL" id="GLD57361.1"/>
    </source>
</evidence>
<gene>
    <name evidence="1" type="ORF">AKAME5_000959600</name>
</gene>
<evidence type="ECO:0000313" key="2">
    <source>
        <dbReference type="Proteomes" id="UP001279410"/>
    </source>
</evidence>
<protein>
    <submittedName>
        <fullName evidence="1">Rho GTPase-activating protein 35</fullName>
    </submittedName>
</protein>
<accession>A0AAD3R6Z0</accession>
<dbReference type="Proteomes" id="UP001279410">
    <property type="component" value="Unassembled WGS sequence"/>
</dbReference>